<evidence type="ECO:0008006" key="4">
    <source>
        <dbReference type="Google" id="ProtNLM"/>
    </source>
</evidence>
<feature type="coiled-coil region" evidence="1">
    <location>
        <begin position="63"/>
        <end position="90"/>
    </location>
</feature>
<dbReference type="RefSeq" id="WP_111341948.1">
    <property type="nucleotide sequence ID" value="NZ_QLII01000001.1"/>
</dbReference>
<dbReference type="AlphaFoldDB" id="A0A327NJK3"/>
<proteinExistence type="predicted"/>
<keyword evidence="1" id="KW-0175">Coiled coil</keyword>
<evidence type="ECO:0000313" key="3">
    <source>
        <dbReference type="Proteomes" id="UP000249016"/>
    </source>
</evidence>
<dbReference type="EMBL" id="QLII01000001">
    <property type="protein sequence ID" value="RAI74559.1"/>
    <property type="molecule type" value="Genomic_DNA"/>
</dbReference>
<reference evidence="2 3" key="1">
    <citation type="submission" date="2018-06" db="EMBL/GenBank/DDBJ databases">
        <title>Spirosoma sp. HMF3257 Genome sequencing and assembly.</title>
        <authorList>
            <person name="Kang H."/>
            <person name="Cha I."/>
            <person name="Kim H."/>
            <person name="Kang J."/>
            <person name="Joh K."/>
        </authorList>
    </citation>
    <scope>NUCLEOTIDE SEQUENCE [LARGE SCALE GENOMIC DNA]</scope>
    <source>
        <strain evidence="2 3">HMF3257</strain>
    </source>
</reference>
<evidence type="ECO:0000256" key="1">
    <source>
        <dbReference type="SAM" id="Coils"/>
    </source>
</evidence>
<organism evidence="2 3">
    <name type="scientific">Spirosoma telluris</name>
    <dbReference type="NCBI Taxonomy" id="2183553"/>
    <lineage>
        <taxon>Bacteria</taxon>
        <taxon>Pseudomonadati</taxon>
        <taxon>Bacteroidota</taxon>
        <taxon>Cytophagia</taxon>
        <taxon>Cytophagales</taxon>
        <taxon>Cytophagaceae</taxon>
        <taxon>Spirosoma</taxon>
    </lineage>
</organism>
<accession>A0A327NJK3</accession>
<gene>
    <name evidence="2" type="ORF">HMF3257_10280</name>
</gene>
<comment type="caution">
    <text evidence="2">The sequence shown here is derived from an EMBL/GenBank/DDBJ whole genome shotgun (WGS) entry which is preliminary data.</text>
</comment>
<protein>
    <recommendedName>
        <fullName evidence="4">SlyX family protein</fullName>
    </recommendedName>
</protein>
<keyword evidence="3" id="KW-1185">Reference proteome</keyword>
<dbReference type="OrthoDB" id="1163828at2"/>
<sequence>MTMCYNAQADEGVHDGTAIHHLPGVPSAEQIAKEGVDLVRMNALLLAKVEELTLYSVGQEKINQQQQAQLDEQQYKIDQLEKLVHQLLEKK</sequence>
<dbReference type="Proteomes" id="UP000249016">
    <property type="component" value="Unassembled WGS sequence"/>
</dbReference>
<name>A0A327NJK3_9BACT</name>
<evidence type="ECO:0000313" key="2">
    <source>
        <dbReference type="EMBL" id="RAI74559.1"/>
    </source>
</evidence>